<dbReference type="InterPro" id="IPR012337">
    <property type="entry name" value="RNaseH-like_sf"/>
</dbReference>
<proteinExistence type="predicted"/>
<dbReference type="InParanoid" id="A0A663EXF6"/>
<dbReference type="Proteomes" id="UP000472275">
    <property type="component" value="Unassembled WGS sequence"/>
</dbReference>
<protein>
    <submittedName>
        <fullName evidence="1">Uncharacterized LOC115337806</fullName>
    </submittedName>
</protein>
<organism evidence="1 2">
    <name type="scientific">Aquila chrysaetos chrysaetos</name>
    <dbReference type="NCBI Taxonomy" id="223781"/>
    <lineage>
        <taxon>Eukaryota</taxon>
        <taxon>Metazoa</taxon>
        <taxon>Chordata</taxon>
        <taxon>Craniata</taxon>
        <taxon>Vertebrata</taxon>
        <taxon>Euteleostomi</taxon>
        <taxon>Archelosauria</taxon>
        <taxon>Archosauria</taxon>
        <taxon>Dinosauria</taxon>
        <taxon>Saurischia</taxon>
        <taxon>Theropoda</taxon>
        <taxon>Coelurosauria</taxon>
        <taxon>Aves</taxon>
        <taxon>Neognathae</taxon>
        <taxon>Neoaves</taxon>
        <taxon>Telluraves</taxon>
        <taxon>Accipitrimorphae</taxon>
        <taxon>Accipitriformes</taxon>
        <taxon>Accipitridae</taxon>
        <taxon>Accipitrinae</taxon>
        <taxon>Aquila</taxon>
    </lineage>
</organism>
<dbReference type="GeneTree" id="ENSGT00940000165202"/>
<keyword evidence="2" id="KW-1185">Reference proteome</keyword>
<dbReference type="PANTHER" id="PTHR37162:SF1">
    <property type="entry name" value="BED-TYPE DOMAIN-CONTAINING PROTEIN"/>
    <property type="match status" value="1"/>
</dbReference>
<dbReference type="KEGG" id="achc:115337806"/>
<dbReference type="OrthoDB" id="6782434at2759"/>
<evidence type="ECO:0000313" key="1">
    <source>
        <dbReference type="Ensembl" id="ENSACCP00020017002.1"/>
    </source>
</evidence>
<dbReference type="PANTHER" id="PTHR37162">
    <property type="entry name" value="HAT FAMILY DIMERISATION DOMAINCONTAINING PROTEIN-RELATED"/>
    <property type="match status" value="1"/>
</dbReference>
<dbReference type="GeneID" id="115337806"/>
<reference evidence="1" key="1">
    <citation type="submission" date="2025-08" db="UniProtKB">
        <authorList>
            <consortium name="Ensembl"/>
        </authorList>
    </citation>
    <scope>IDENTIFICATION</scope>
</reference>
<evidence type="ECO:0000313" key="2">
    <source>
        <dbReference type="Proteomes" id="UP000472275"/>
    </source>
</evidence>
<dbReference type="AlphaFoldDB" id="A0A663EXF6"/>
<accession>A0A663EXF6</accession>
<dbReference type="RefSeq" id="XP_029862070.1">
    <property type="nucleotide sequence ID" value="XM_030006210.2"/>
</dbReference>
<reference evidence="1" key="2">
    <citation type="submission" date="2025-09" db="UniProtKB">
        <authorList>
            <consortium name="Ensembl"/>
        </authorList>
    </citation>
    <scope>IDENTIFICATION</scope>
</reference>
<gene>
    <name evidence="1" type="primary">LOC115337806</name>
</gene>
<dbReference type="SUPFAM" id="SSF53098">
    <property type="entry name" value="Ribonuclease H-like"/>
    <property type="match status" value="1"/>
</dbReference>
<name>A0A663EXF6_AQUCH</name>
<dbReference type="Ensembl" id="ENSACCT00020017743.1">
    <property type="protein sequence ID" value="ENSACCP00020017002.1"/>
    <property type="gene ID" value="ENSACCG00020011656.1"/>
</dbReference>
<sequence>MPKRKCKFTDELQAKYPCFRVGRERWEAECLVCQEGTYVSVANKGSLDLEAHVQSMKHKRNVLGDASVAKLPGCFLPADCQPFDAAAATTAAAAETPLGFHAAVLKDCCEPLAGLPKTPDPVLDVLGLQIKTEVRLDEALAPFALDHGMDPLDGVPYCGVALGAGEAGTPFPIQIRYFDWKRGGVQSRVIGVEPPPAELSPGAAALVWEALENHGLRQRCVAVVGESPNAMLGGLGCCTQGPAEVSGLRELLEGVFVATDCPAHLLSNCIQHGADSLEVDLQSLVWKIYAYISVYAVCAEPLKDFLEFAKREYRRLLHHTRIPWLLLLPAITRLLQVFPALKSFFLSLSHPPFAIRTFFEDDFSEIYLQHMASQVAVFDMHLRTLAREDNSPCEVLGVLSSVRRTLLERKAHGFMSLRVKELLAEQRAAGRVGECDTFCRHVQTLYVAFLDYLDARMRPFGELFRFQWMQLRVPPMWAEVEACIKYLAGHGVMVDDSKCFDQFCQLTTFLKDCRSDSDFGALQTHQKWVRFFGSSRSLAGHSELLRMAQVFFAIPSCGADFPRGLFLM</sequence>